<reference evidence="6" key="1">
    <citation type="submission" date="2011-08" db="EMBL/GenBank/DDBJ databases">
        <title>The draft genome of Latimeria chalumnae.</title>
        <authorList>
            <person name="Di Palma F."/>
            <person name="Alfoldi J."/>
            <person name="Johnson J."/>
            <person name="Berlin A."/>
            <person name="Gnerre S."/>
            <person name="Jaffe D."/>
            <person name="MacCallum I."/>
            <person name="Young S."/>
            <person name="Walker B.J."/>
            <person name="Lander E."/>
            <person name="Lindblad-Toh K."/>
        </authorList>
    </citation>
    <scope>NUCLEOTIDE SEQUENCE [LARGE SCALE GENOMIC DNA]</scope>
    <source>
        <strain evidence="6">Wild caught</strain>
    </source>
</reference>
<evidence type="ECO:0000256" key="3">
    <source>
        <dbReference type="ARBA" id="ARBA00023242"/>
    </source>
</evidence>
<comment type="similarity">
    <text evidence="2">Belongs to the CARF family.</text>
</comment>
<reference evidence="5" key="3">
    <citation type="submission" date="2025-09" db="UniProtKB">
        <authorList>
            <consortium name="Ensembl"/>
        </authorList>
    </citation>
    <scope>IDENTIFICATION</scope>
</reference>
<dbReference type="Proteomes" id="UP000008672">
    <property type="component" value="Unassembled WGS sequence"/>
</dbReference>
<dbReference type="InParanoid" id="H3AYU3"/>
<dbReference type="GeneTree" id="ENSGT00940000158376"/>
<evidence type="ECO:0000256" key="1">
    <source>
        <dbReference type="ARBA" id="ARBA00004642"/>
    </source>
</evidence>
<feature type="domain" description="XRN2-binding (XTBD)" evidence="4">
    <location>
        <begin position="27"/>
        <end position="127"/>
    </location>
</feature>
<sequence>MAGAGATEQRDEVSEFLKQNRQLAEWVEALRGECESEKHWAARRHFILRNLEGFDIKPPGGPFPNLNRLLSLSMVWANHVFLGCRYPQAVMEKVLELAEGIDVLDAPSRTTRDDLVVKMKKRGLSSSNVILEKQCINCVITTDQNKTPLRDSNDTRKKTSIKALERERKIIAGTIKKTSKITKLKRSCREALHINSNLSIVNRAENCAGSYHSSSSFLSCIGAKCTEKQVDSNHFAPTMAVLAPMVKHSLNLCPNQKTEEAKETCRKKKSAFKEDNGCSKNVRNEICGEARANHTNLQWQNPLPSTSSNQTVAKLVATLSGQRTIMTSNEKAINSHLMPPFAGHELQKQNLIPAPLESRLCTNFFHHVKNGSLQNSQPSPQECASKGGETSIIPSYKLTPETVKDRQTFYNRLYKAVAWKLVSAGGFSPNLNHLGILNSCIESIKATLDSYFLPLKDISDLPYNKASSENIVCELRCKSVYLGTGCGKSEENAKVVASREALKLFLKKKVIVKIMKRKYKGRDIEDLVLLDEESKPLNLPPALRNPQEIY</sequence>
<dbReference type="GO" id="GO:0005654">
    <property type="term" value="C:nucleoplasm"/>
    <property type="evidence" value="ECO:0007669"/>
    <property type="project" value="UniProtKB-SubCell"/>
</dbReference>
<evidence type="ECO:0000259" key="4">
    <source>
        <dbReference type="PROSITE" id="PS51827"/>
    </source>
</evidence>
<reference evidence="5" key="2">
    <citation type="submission" date="2025-08" db="UniProtKB">
        <authorList>
            <consortium name="Ensembl"/>
        </authorList>
    </citation>
    <scope>IDENTIFICATION</scope>
</reference>
<dbReference type="PANTHER" id="PTHR16148:SF11">
    <property type="entry name" value="CDKN2A-INTERACTING PROTEIN"/>
    <property type="match status" value="1"/>
</dbReference>
<dbReference type="InterPro" id="IPR021859">
    <property type="entry name" value="XTBD"/>
</dbReference>
<dbReference type="FunCoup" id="H3AYU3">
    <property type="interactions" value="2587"/>
</dbReference>
<comment type="subcellular location">
    <subcellularLocation>
        <location evidence="1">Nucleus</location>
        <location evidence="1">Nucleoplasm</location>
    </subcellularLocation>
</comment>
<evidence type="ECO:0000313" key="5">
    <source>
        <dbReference type="Ensembl" id="ENSLACP00000014814.1"/>
    </source>
</evidence>
<dbReference type="Pfam" id="PF11952">
    <property type="entry name" value="XTBD"/>
    <property type="match status" value="1"/>
</dbReference>
<gene>
    <name evidence="5" type="primary">CDKN2AIP</name>
</gene>
<dbReference type="Bgee" id="ENSLACG00000013042">
    <property type="expression patterns" value="Expressed in muscle tissue and 6 other cell types or tissues"/>
</dbReference>
<dbReference type="Pfam" id="PF26535">
    <property type="entry name" value="DSRM_CARF"/>
    <property type="match status" value="1"/>
</dbReference>
<proteinExistence type="inferred from homology"/>
<evidence type="ECO:0000256" key="2">
    <source>
        <dbReference type="ARBA" id="ARBA00010053"/>
    </source>
</evidence>
<dbReference type="Ensembl" id="ENSLACT00000014918.1">
    <property type="protein sequence ID" value="ENSLACP00000014814.1"/>
    <property type="gene ID" value="ENSLACG00000013042.1"/>
</dbReference>
<protein>
    <submittedName>
        <fullName evidence="5">CDKN2A interacting protein</fullName>
    </submittedName>
</protein>
<accession>H3AYU3</accession>
<dbReference type="InterPro" id="IPR058828">
    <property type="entry name" value="DSRM_CARF/NKRF"/>
</dbReference>
<dbReference type="eggNOG" id="ENOG502S4FT">
    <property type="taxonomic scope" value="Eukaryota"/>
</dbReference>
<keyword evidence="6" id="KW-1185">Reference proteome</keyword>
<dbReference type="STRING" id="7897.ENSLACP00000014814"/>
<keyword evidence="3" id="KW-0539">Nucleus</keyword>
<dbReference type="EMBL" id="AFYH01019682">
    <property type="status" value="NOT_ANNOTATED_CDS"/>
    <property type="molecule type" value="Genomic_DNA"/>
</dbReference>
<dbReference type="PANTHER" id="PTHR16148">
    <property type="entry name" value="NF-KAPPA-B-REPRESSING FACTOR-RELATED"/>
    <property type="match status" value="1"/>
</dbReference>
<dbReference type="HOGENOM" id="CLU_019689_0_0_1"/>
<dbReference type="OMA" id="PNMAQEV"/>
<name>H3AYU3_LATCH</name>
<organism evidence="5 6">
    <name type="scientific">Latimeria chalumnae</name>
    <name type="common">Coelacanth</name>
    <dbReference type="NCBI Taxonomy" id="7897"/>
    <lineage>
        <taxon>Eukaryota</taxon>
        <taxon>Metazoa</taxon>
        <taxon>Chordata</taxon>
        <taxon>Craniata</taxon>
        <taxon>Vertebrata</taxon>
        <taxon>Euteleostomi</taxon>
        <taxon>Coelacanthiformes</taxon>
        <taxon>Coelacanthidae</taxon>
        <taxon>Latimeria</taxon>
    </lineage>
</organism>
<dbReference type="GO" id="GO:0005730">
    <property type="term" value="C:nucleolus"/>
    <property type="evidence" value="ECO:0007669"/>
    <property type="project" value="TreeGrafter"/>
</dbReference>
<dbReference type="PROSITE" id="PS51827">
    <property type="entry name" value="XTBD"/>
    <property type="match status" value="1"/>
</dbReference>
<dbReference type="AlphaFoldDB" id="H3AYU3"/>
<evidence type="ECO:0000313" key="6">
    <source>
        <dbReference type="Proteomes" id="UP000008672"/>
    </source>
</evidence>